<proteinExistence type="predicted"/>
<dbReference type="EMBL" id="AMQM01007385">
    <property type="status" value="NOT_ANNOTATED_CDS"/>
    <property type="molecule type" value="Genomic_DNA"/>
</dbReference>
<organism evidence="4 5">
    <name type="scientific">Helobdella robusta</name>
    <name type="common">Californian leech</name>
    <dbReference type="NCBI Taxonomy" id="6412"/>
    <lineage>
        <taxon>Eukaryota</taxon>
        <taxon>Metazoa</taxon>
        <taxon>Spiralia</taxon>
        <taxon>Lophotrochozoa</taxon>
        <taxon>Annelida</taxon>
        <taxon>Clitellata</taxon>
        <taxon>Hirudinea</taxon>
        <taxon>Rhynchobdellida</taxon>
        <taxon>Glossiphoniidae</taxon>
        <taxon>Helobdella</taxon>
    </lineage>
</organism>
<feature type="region of interest" description="Disordered" evidence="1">
    <location>
        <begin position="658"/>
        <end position="684"/>
    </location>
</feature>
<gene>
    <name evidence="4" type="primary">20212867</name>
    <name evidence="3" type="ORF">HELRODRAFT_194048</name>
</gene>
<protein>
    <recommendedName>
        <fullName evidence="2">Treslin STD domain-containing protein</fullName>
    </recommendedName>
</protein>
<feature type="compositionally biased region" description="Polar residues" evidence="1">
    <location>
        <begin position="328"/>
        <end position="338"/>
    </location>
</feature>
<dbReference type="PANTHER" id="PTHR42264">
    <property type="entry name" value="EPHRIN_REC_LIKE DOMAIN-CONTAINING PROTEIN"/>
    <property type="match status" value="1"/>
</dbReference>
<dbReference type="Pfam" id="PF21855">
    <property type="entry name" value="Treslin_STD"/>
    <property type="match status" value="1"/>
</dbReference>
<dbReference type="CTD" id="20212867"/>
<feature type="domain" description="Treslin STD" evidence="2">
    <location>
        <begin position="850"/>
        <end position="895"/>
    </location>
</feature>
<feature type="region of interest" description="Disordered" evidence="1">
    <location>
        <begin position="508"/>
        <end position="540"/>
    </location>
</feature>
<feature type="compositionally biased region" description="Polar residues" evidence="1">
    <location>
        <begin position="938"/>
        <end position="956"/>
    </location>
</feature>
<feature type="compositionally biased region" description="Low complexity" evidence="1">
    <location>
        <begin position="1246"/>
        <end position="1259"/>
    </location>
</feature>
<evidence type="ECO:0000259" key="2">
    <source>
        <dbReference type="Pfam" id="PF21855"/>
    </source>
</evidence>
<feature type="region of interest" description="Disordered" evidence="1">
    <location>
        <begin position="253"/>
        <end position="274"/>
    </location>
</feature>
<evidence type="ECO:0000313" key="3">
    <source>
        <dbReference type="EMBL" id="ESN93522.1"/>
    </source>
</evidence>
<dbReference type="KEGG" id="hro:HELRODRAFT_194048"/>
<dbReference type="PANTHER" id="PTHR42264:SF6">
    <property type="entry name" value="TRANSMEMBRANE PROTEIN"/>
    <property type="match status" value="1"/>
</dbReference>
<dbReference type="InParanoid" id="T1FVM1"/>
<evidence type="ECO:0000256" key="1">
    <source>
        <dbReference type="SAM" id="MobiDB-lite"/>
    </source>
</evidence>
<feature type="region of interest" description="Disordered" evidence="1">
    <location>
        <begin position="317"/>
        <end position="338"/>
    </location>
</feature>
<sequence length="1295" mass="143423">MPYLASEEDQIHLDQVGEEEEWVALEGALKRCMQFSLSKDLFTSHLQKATLSNQVLSSLQQIITNPKSSTLTNDPELDNSSVSRVYNVNEVSSNETDIIQSSSISRQCIINNKNEETQQQCDHLVEGLCTVSNYAIPLSWKQSAIFMAVINQKCKDYKTDMGLYSQLLSLLAHINKNLVKILELDNNLAIFEPLTTSVGVVVLLKQAFNSPMKEYLMCNQGKFHMQKRTFDIIWEKVMSNKESAMKTANLNTELSTSPDNETAPTISTESESNPAKISAELYKNESETLVEGLTPLECLKKSPNILSKFIKDTKKVRSPKISGHFPSRKSSPNQKTSLRIYNKNKLMSDNKERNKQQKYSNDFYNNLESHNKITSMETTNTNYSNSADNFSNDVVPGCSSNANDINIGGEVVNATTNTDVVNVNVNSSHGNKRDVLVEADVPSLTRSSKRSLQCLESGAVATPPSKKRRKLTCFSSQTQSTVSQISTVVSKREYGKVLMPSSFNSDNNNNNITISNNSKYTNNKTSNNNKVSSNNRTNNIKTTQKPSLIRQNSISTRAQLILEKSKETLKNIVISAIDDENSNSNYSFLIGGSGSFSNNNNTTTNNNNNYNNINDASISSSANNTFNNSLHGTGINNSSSVGHSFNSSFSNDNNDCSGNINMNNNDNNMNNSGNNNNMNNNSYNAGNASFNLSFNSSNDRKGSPSKSYSLNGTVLYSVDKLAADDGEDDNEEGNVLIGNDTSSGSNCIHKLNNTDGTSCKVIKDLKSEDDLASHIKSIYAKVIDGEATSIAGAKNIVNDVMSYFSGKLILGDRCDNPKELLTFMSANDILISAKTLKSKFHSNNNTNKDCEIVSILRMISFKEDTTYISNFLNNVLFENYRFSSPNLLYKIYDSLIQPIPHQLRYLMSPDKLDDAFFDLPNLLTSGLSQEQKNKISESNDNSLISQNDNESLLSNDKTTKDKSILLDRPMKISSSTLSRGISFSQAPKMRIEITKPKAELRSEFDTSAGFRRSERIASASKMKANLFEASVKPEAMKIKRLLFGDVKEKTPRKTPSKMKPETLKVKRALFGTPKDKTPRKTPTKTPNKTPKKTPLKRVLSHHVVKTRLVKETPDAKKGVSRLLQRRQLPAAAASTAAAARSVSIAAAPLSPWDESKWSIEETPMKDDEKRSSAINDTSLTFFSQPVRRSNSLERRNSFYSNKMTSTAGTSLLTSSSSSSIASRNVLRYTNLEKRLTEMMESSSGINNNNNNNNNMSYNKNNDDDGGRGFTNFVITSPVRRVSARLLFSSAASPSP</sequence>
<feature type="region of interest" description="Disordered" evidence="1">
    <location>
        <begin position="1241"/>
        <end position="1264"/>
    </location>
</feature>
<feature type="region of interest" description="Disordered" evidence="1">
    <location>
        <begin position="1070"/>
        <end position="1096"/>
    </location>
</feature>
<dbReference type="HOGENOM" id="CLU_261921_0_0_1"/>
<keyword evidence="5" id="KW-1185">Reference proteome</keyword>
<evidence type="ECO:0000313" key="4">
    <source>
        <dbReference type="EnsemblMetazoa" id="HelroP194048"/>
    </source>
</evidence>
<accession>T1FVM1</accession>
<dbReference type="OrthoDB" id="5812172at2759"/>
<evidence type="ECO:0000313" key="5">
    <source>
        <dbReference type="Proteomes" id="UP000015101"/>
    </source>
</evidence>
<dbReference type="InterPro" id="IPR053920">
    <property type="entry name" value="Treslin_STD"/>
</dbReference>
<dbReference type="GO" id="GO:0005730">
    <property type="term" value="C:nucleolus"/>
    <property type="evidence" value="ECO:0000318"/>
    <property type="project" value="GO_Central"/>
</dbReference>
<dbReference type="EMBL" id="KB097605">
    <property type="protein sequence ID" value="ESN93522.1"/>
    <property type="molecule type" value="Genomic_DNA"/>
</dbReference>
<dbReference type="GO" id="GO:0005654">
    <property type="term" value="C:nucleoplasm"/>
    <property type="evidence" value="ECO:0000318"/>
    <property type="project" value="GO_Central"/>
</dbReference>
<reference evidence="5" key="1">
    <citation type="submission" date="2012-12" db="EMBL/GenBank/DDBJ databases">
        <authorList>
            <person name="Hellsten U."/>
            <person name="Grimwood J."/>
            <person name="Chapman J.A."/>
            <person name="Shapiro H."/>
            <person name="Aerts A."/>
            <person name="Otillar R.P."/>
            <person name="Terry A.Y."/>
            <person name="Boore J.L."/>
            <person name="Simakov O."/>
            <person name="Marletaz F."/>
            <person name="Cho S.-J."/>
            <person name="Edsinger-Gonzales E."/>
            <person name="Havlak P."/>
            <person name="Kuo D.-H."/>
            <person name="Larsson T."/>
            <person name="Lv J."/>
            <person name="Arendt D."/>
            <person name="Savage R."/>
            <person name="Osoegawa K."/>
            <person name="de Jong P."/>
            <person name="Lindberg D.R."/>
            <person name="Seaver E.C."/>
            <person name="Weisblat D.A."/>
            <person name="Putnam N.H."/>
            <person name="Grigoriev I.V."/>
            <person name="Rokhsar D.S."/>
        </authorList>
    </citation>
    <scope>NUCLEOTIDE SEQUENCE</scope>
</reference>
<dbReference type="STRING" id="6412.T1FVM1"/>
<reference evidence="3 5" key="2">
    <citation type="journal article" date="2013" name="Nature">
        <title>Insights into bilaterian evolution from three spiralian genomes.</title>
        <authorList>
            <person name="Simakov O."/>
            <person name="Marletaz F."/>
            <person name="Cho S.J."/>
            <person name="Edsinger-Gonzales E."/>
            <person name="Havlak P."/>
            <person name="Hellsten U."/>
            <person name="Kuo D.H."/>
            <person name="Larsson T."/>
            <person name="Lv J."/>
            <person name="Arendt D."/>
            <person name="Savage R."/>
            <person name="Osoegawa K."/>
            <person name="de Jong P."/>
            <person name="Grimwood J."/>
            <person name="Chapman J.A."/>
            <person name="Shapiro H."/>
            <person name="Aerts A."/>
            <person name="Otillar R.P."/>
            <person name="Terry A.Y."/>
            <person name="Boore J.L."/>
            <person name="Grigoriev I.V."/>
            <person name="Lindberg D.R."/>
            <person name="Seaver E.C."/>
            <person name="Weisblat D.A."/>
            <person name="Putnam N.H."/>
            <person name="Rokhsar D.S."/>
        </authorList>
    </citation>
    <scope>NUCLEOTIDE SEQUENCE</scope>
</reference>
<name>T1FVM1_HELRO</name>
<dbReference type="GeneID" id="20212867"/>
<reference evidence="4" key="3">
    <citation type="submission" date="2015-06" db="UniProtKB">
        <authorList>
            <consortium name="EnsemblMetazoa"/>
        </authorList>
    </citation>
    <scope>IDENTIFICATION</scope>
</reference>
<dbReference type="EnsemblMetazoa" id="HelroT194048">
    <property type="protein sequence ID" value="HelroP194048"/>
    <property type="gene ID" value="HelroG194048"/>
</dbReference>
<dbReference type="Proteomes" id="UP000015101">
    <property type="component" value="Unassembled WGS sequence"/>
</dbReference>
<dbReference type="RefSeq" id="XP_009028382.1">
    <property type="nucleotide sequence ID" value="XM_009030134.1"/>
</dbReference>
<feature type="region of interest" description="Disordered" evidence="1">
    <location>
        <begin position="930"/>
        <end position="956"/>
    </location>
</feature>